<keyword evidence="1" id="KW-1185">Reference proteome</keyword>
<accession>A0A1U7XZX1</accession>
<evidence type="ECO:0000313" key="1">
    <source>
        <dbReference type="Proteomes" id="UP000189701"/>
    </source>
</evidence>
<dbReference type="Proteomes" id="UP000189701">
    <property type="component" value="Unplaced"/>
</dbReference>
<proteinExistence type="predicted"/>
<organism evidence="1 2">
    <name type="scientific">Nicotiana sylvestris</name>
    <name type="common">Wood tobacco</name>
    <name type="synonym">South American tobacco</name>
    <dbReference type="NCBI Taxonomy" id="4096"/>
    <lineage>
        <taxon>Eukaryota</taxon>
        <taxon>Viridiplantae</taxon>
        <taxon>Streptophyta</taxon>
        <taxon>Embryophyta</taxon>
        <taxon>Tracheophyta</taxon>
        <taxon>Spermatophyta</taxon>
        <taxon>Magnoliopsida</taxon>
        <taxon>eudicotyledons</taxon>
        <taxon>Gunneridae</taxon>
        <taxon>Pentapetalae</taxon>
        <taxon>asterids</taxon>
        <taxon>lamiids</taxon>
        <taxon>Solanales</taxon>
        <taxon>Solanaceae</taxon>
        <taxon>Nicotianoideae</taxon>
        <taxon>Nicotianeae</taxon>
        <taxon>Nicotiana</taxon>
    </lineage>
</organism>
<dbReference type="AlphaFoldDB" id="A0A1U7XZX1"/>
<gene>
    <name evidence="2" type="primary">LOC104239188</name>
</gene>
<sequence>MLEIWCAFEESRFPVCSSWSADSCWLIPILLESSHWLLLVFPKRESLKAVEGMDPLIRSKVLMVVKIPRKLIKWWTMFSSLEQHELMQKLGTLTSLLDITPCPDLVEAMLTYWDP</sequence>
<reference evidence="2" key="2">
    <citation type="submission" date="2025-08" db="UniProtKB">
        <authorList>
            <consortium name="RefSeq"/>
        </authorList>
    </citation>
    <scope>IDENTIFICATION</scope>
    <source>
        <tissue evidence="2">Leaf</tissue>
    </source>
</reference>
<reference evidence="1" key="1">
    <citation type="journal article" date="2013" name="Genome Biol.">
        <title>Reference genomes and transcriptomes of Nicotiana sylvestris and Nicotiana tomentosiformis.</title>
        <authorList>
            <person name="Sierro N."/>
            <person name="Battey J.N."/>
            <person name="Ouadi S."/>
            <person name="Bovet L."/>
            <person name="Goepfert S."/>
            <person name="Bakaher N."/>
            <person name="Peitsch M.C."/>
            <person name="Ivanov N.V."/>
        </authorList>
    </citation>
    <scope>NUCLEOTIDE SEQUENCE [LARGE SCALE GENOMIC DNA]</scope>
</reference>
<evidence type="ECO:0000313" key="2">
    <source>
        <dbReference type="RefSeq" id="XP_009792060.1"/>
    </source>
</evidence>
<dbReference type="RefSeq" id="XP_009792060.1">
    <property type="nucleotide sequence ID" value="XM_009793758.1"/>
</dbReference>
<name>A0A1U7XZX1_NICSY</name>
<protein>
    <submittedName>
        <fullName evidence="2">Uncharacterized protein LOC104239188</fullName>
    </submittedName>
</protein>